<reference evidence="1 2" key="1">
    <citation type="submission" date="2023-07" db="EMBL/GenBank/DDBJ databases">
        <title>Sorghum-associated microbial communities from plants grown in Nebraska, USA.</title>
        <authorList>
            <person name="Schachtman D."/>
        </authorList>
    </citation>
    <scope>NUCLEOTIDE SEQUENCE [LARGE SCALE GENOMIC DNA]</scope>
    <source>
        <strain evidence="1 2">BE143</strain>
    </source>
</reference>
<evidence type="ECO:0000313" key="1">
    <source>
        <dbReference type="EMBL" id="MDR6779396.1"/>
    </source>
</evidence>
<protein>
    <recommendedName>
        <fullName evidence="3">Cysteine-rich VLP domain-containing protein</fullName>
    </recommendedName>
</protein>
<dbReference type="EMBL" id="JAVDUG010000004">
    <property type="protein sequence ID" value="MDR6779396.1"/>
    <property type="molecule type" value="Genomic_DNA"/>
</dbReference>
<comment type="caution">
    <text evidence="1">The sequence shown here is derived from an EMBL/GenBank/DDBJ whole genome shotgun (WGS) entry which is preliminary data.</text>
</comment>
<accession>A0ABU1QIC8</accession>
<name>A0ABU1QIC8_9BACL</name>
<evidence type="ECO:0008006" key="3">
    <source>
        <dbReference type="Google" id="ProtNLM"/>
    </source>
</evidence>
<keyword evidence="2" id="KW-1185">Reference proteome</keyword>
<evidence type="ECO:0000313" key="2">
    <source>
        <dbReference type="Proteomes" id="UP001266807"/>
    </source>
</evidence>
<organism evidence="1 2">
    <name type="scientific">Paenibacillus peoriae</name>
    <dbReference type="NCBI Taxonomy" id="59893"/>
    <lineage>
        <taxon>Bacteria</taxon>
        <taxon>Bacillati</taxon>
        <taxon>Bacillota</taxon>
        <taxon>Bacilli</taxon>
        <taxon>Bacillales</taxon>
        <taxon>Paenibacillaceae</taxon>
        <taxon>Paenibacillus</taxon>
    </lineage>
</organism>
<dbReference type="Proteomes" id="UP001266807">
    <property type="component" value="Unassembled WGS sequence"/>
</dbReference>
<proteinExistence type="predicted"/>
<gene>
    <name evidence="1" type="ORF">J2W98_003676</name>
</gene>
<sequence>MTLHKCKNEFCSGNIVSDYKEAEYCLKCYMDMLKILPLFHIPVGIMPYKSAEQMRNNPSQCKMKFCKNKARLRGRCFKCYIEFTKKQESEMKKL</sequence>